<keyword evidence="5" id="KW-1133">Transmembrane helix</keyword>
<dbReference type="SMART" id="SM00304">
    <property type="entry name" value="HAMP"/>
    <property type="match status" value="2"/>
</dbReference>
<evidence type="ECO:0000256" key="2">
    <source>
        <dbReference type="ARBA" id="ARBA00029447"/>
    </source>
</evidence>
<dbReference type="Proteomes" id="UP001597413">
    <property type="component" value="Unassembled WGS sequence"/>
</dbReference>
<dbReference type="Pfam" id="PF00015">
    <property type="entry name" value="MCPsignal"/>
    <property type="match status" value="1"/>
</dbReference>
<feature type="transmembrane region" description="Helical" evidence="5">
    <location>
        <begin position="461"/>
        <end position="486"/>
    </location>
</feature>
<comment type="similarity">
    <text evidence="2">Belongs to the methyl-accepting chemotaxis (MCP) protein family.</text>
</comment>
<evidence type="ECO:0000259" key="6">
    <source>
        <dbReference type="PROSITE" id="PS50111"/>
    </source>
</evidence>
<dbReference type="SUPFAM" id="SSF58104">
    <property type="entry name" value="Methyl-accepting chemotaxis protein (MCP) signaling domain"/>
    <property type="match status" value="1"/>
</dbReference>
<evidence type="ECO:0000313" key="9">
    <source>
        <dbReference type="Proteomes" id="UP001597413"/>
    </source>
</evidence>
<keyword evidence="3" id="KW-0807">Transducer</keyword>
<dbReference type="Gene3D" id="1.10.287.950">
    <property type="entry name" value="Methyl-accepting chemotaxis protein"/>
    <property type="match status" value="1"/>
</dbReference>
<dbReference type="PANTHER" id="PTHR43531:SF11">
    <property type="entry name" value="METHYL-ACCEPTING CHEMOTAXIS PROTEIN 3"/>
    <property type="match status" value="1"/>
</dbReference>
<dbReference type="RefSeq" id="WP_377393218.1">
    <property type="nucleotide sequence ID" value="NZ_JBHUIX010000019.1"/>
</dbReference>
<feature type="transmembrane region" description="Helical" evidence="5">
    <location>
        <begin position="12"/>
        <end position="38"/>
    </location>
</feature>
<keyword evidence="5" id="KW-0812">Transmembrane</keyword>
<organism evidence="8 9">
    <name type="scientific">Rhodobacter lacus</name>
    <dbReference type="NCBI Taxonomy" id="1641972"/>
    <lineage>
        <taxon>Bacteria</taxon>
        <taxon>Pseudomonadati</taxon>
        <taxon>Pseudomonadota</taxon>
        <taxon>Alphaproteobacteria</taxon>
        <taxon>Rhodobacterales</taxon>
        <taxon>Rhodobacter group</taxon>
        <taxon>Rhodobacter</taxon>
    </lineage>
</organism>
<evidence type="ECO:0000256" key="4">
    <source>
        <dbReference type="SAM" id="Coils"/>
    </source>
</evidence>
<evidence type="ECO:0000256" key="5">
    <source>
        <dbReference type="SAM" id="Phobius"/>
    </source>
</evidence>
<proteinExistence type="inferred from homology"/>
<dbReference type="Gene3D" id="6.10.340.10">
    <property type="match status" value="1"/>
</dbReference>
<dbReference type="InterPro" id="IPR003660">
    <property type="entry name" value="HAMP_dom"/>
</dbReference>
<evidence type="ECO:0000313" key="8">
    <source>
        <dbReference type="EMBL" id="MFD2175770.1"/>
    </source>
</evidence>
<sequence>MIGKLQGFFASVGVKIVTVVIALVAVTAVAVVVSLSVFRATDRVVRTLAQEDVPVLEATMSLGRTTANLTQDMVDILSARDVGALDSPATAARTDFDALRKLLATGGEALSALAPLLDGAEADVLELVAQRRALFEASAATDAAMDQLFARNEEISERLIEVGDDAHFDMAMGGEAAVRRVSRTLERLVDREFDALTDALTLRVEVNVLRGTVVTMAPGIDATAQAAIREGISSSETHMRDRLLRIDAGSPLNDIRPDIVALADMATQMVARGNAVTRRERSAVQELAKKLDSALAARIDDLSFELTMGARAASEHNGAAIDKLTSEELAPMLLAEAIEVRVRDLATASLRLAQTRSETAYARERVAVDATLAALSEIMPQAPTALQPDIEALIAMAAPEADLARTHQDMLRAQIAADAAFAKANTALKDIDAEAQAAAAKVLNLIEAAAADVSTRTANSIGAMLVVAALSLLIGIAAPWLAWVTIVRPLQRASRATARLAAGEMDAVDGMKAGPGEIGGLIGALMVFRDGLRDKARLEAEERRQAEAALAREAAERDAEAARVAAELERERAEHERQIADEAERARLREAAEAERAARAEEQSRIVTQLATGLRAMSGGDLTATIETAFPEDYEALRHDFNQTVARMAELMSSIVQSTGVVESEARQLSNASAELGRRTETQAASLEETAAAMNEMASSVAQSVAGTREAAKAVGQTRDTTTSGRDVVRQTLQAMNDIARSSEQISRITSVIDDIAFQTNLLALNAGVEAARAGETGRGFAVVASEVRALAQRSSEAAKEIAELIETSSRQVHSGVQLAARSDTALGEIEELVGKLDSLLEAIASAAGEQSAGISEVTAAVNQLDQVTQHNAAMFEENSAATQGLLGEAQSLRQLSAVFRVEPGAGASEVWRAAG</sequence>
<dbReference type="InterPro" id="IPR004089">
    <property type="entry name" value="MCPsignal_dom"/>
</dbReference>
<feature type="domain" description="HAMP" evidence="7">
    <location>
        <begin position="484"/>
        <end position="537"/>
    </location>
</feature>
<feature type="domain" description="Methyl-accepting transducer" evidence="6">
    <location>
        <begin position="658"/>
        <end position="887"/>
    </location>
</feature>
<evidence type="ECO:0000256" key="3">
    <source>
        <dbReference type="PROSITE-ProRule" id="PRU00284"/>
    </source>
</evidence>
<dbReference type="PROSITE" id="PS50111">
    <property type="entry name" value="CHEMOTAXIS_TRANSDUC_2"/>
    <property type="match status" value="1"/>
</dbReference>
<dbReference type="PROSITE" id="PS50885">
    <property type="entry name" value="HAMP"/>
    <property type="match status" value="2"/>
</dbReference>
<dbReference type="SMART" id="SM00283">
    <property type="entry name" value="MA"/>
    <property type="match status" value="1"/>
</dbReference>
<feature type="coiled-coil region" evidence="4">
    <location>
        <begin position="538"/>
        <end position="605"/>
    </location>
</feature>
<feature type="domain" description="HAMP" evidence="7">
    <location>
        <begin position="601"/>
        <end position="653"/>
    </location>
</feature>
<reference evidence="9" key="1">
    <citation type="journal article" date="2019" name="Int. J. Syst. Evol. Microbiol.">
        <title>The Global Catalogue of Microorganisms (GCM) 10K type strain sequencing project: providing services to taxonomists for standard genome sequencing and annotation.</title>
        <authorList>
            <consortium name="The Broad Institute Genomics Platform"/>
            <consortium name="The Broad Institute Genome Sequencing Center for Infectious Disease"/>
            <person name="Wu L."/>
            <person name="Ma J."/>
        </authorList>
    </citation>
    <scope>NUCLEOTIDE SEQUENCE [LARGE SCALE GENOMIC DNA]</scope>
    <source>
        <strain evidence="9">CCUG 55131</strain>
    </source>
</reference>
<dbReference type="CDD" id="cd11386">
    <property type="entry name" value="MCP_signal"/>
    <property type="match status" value="1"/>
</dbReference>
<dbReference type="PANTHER" id="PTHR43531">
    <property type="entry name" value="PROTEIN ICFG"/>
    <property type="match status" value="1"/>
</dbReference>
<evidence type="ECO:0000256" key="1">
    <source>
        <dbReference type="ARBA" id="ARBA00022500"/>
    </source>
</evidence>
<name>A0ABW5ADV2_9RHOB</name>
<comment type="caution">
    <text evidence="8">The sequence shown here is derived from an EMBL/GenBank/DDBJ whole genome shotgun (WGS) entry which is preliminary data.</text>
</comment>
<dbReference type="InterPro" id="IPR051310">
    <property type="entry name" value="MCP_chemotaxis"/>
</dbReference>
<evidence type="ECO:0000259" key="7">
    <source>
        <dbReference type="PROSITE" id="PS50885"/>
    </source>
</evidence>
<keyword evidence="1" id="KW-0145">Chemotaxis</keyword>
<accession>A0ABW5ADV2</accession>
<protein>
    <submittedName>
        <fullName evidence="8">Methyl-accepting chemotaxis protein</fullName>
    </submittedName>
</protein>
<dbReference type="EMBL" id="JBHUIX010000019">
    <property type="protein sequence ID" value="MFD2175770.1"/>
    <property type="molecule type" value="Genomic_DNA"/>
</dbReference>
<keyword evidence="5" id="KW-0472">Membrane</keyword>
<keyword evidence="9" id="KW-1185">Reference proteome</keyword>
<gene>
    <name evidence="8" type="ORF">ACFSM0_16880</name>
</gene>
<keyword evidence="4" id="KW-0175">Coiled coil</keyword>